<dbReference type="InterPro" id="IPR016032">
    <property type="entry name" value="Sig_transdc_resp-reg_C-effctor"/>
</dbReference>
<feature type="domain" description="HTH luxR-type" evidence="3">
    <location>
        <begin position="866"/>
        <end position="931"/>
    </location>
</feature>
<dbReference type="PRINTS" id="PR00038">
    <property type="entry name" value="HTHLUXR"/>
</dbReference>
<organism evidence="4 5">
    <name type="scientific">Nocardiopsis mangrovi</name>
    <dbReference type="NCBI Taxonomy" id="1179818"/>
    <lineage>
        <taxon>Bacteria</taxon>
        <taxon>Bacillati</taxon>
        <taxon>Actinomycetota</taxon>
        <taxon>Actinomycetes</taxon>
        <taxon>Streptosporangiales</taxon>
        <taxon>Nocardiopsidaceae</taxon>
        <taxon>Nocardiopsis</taxon>
    </lineage>
</organism>
<dbReference type="InterPro" id="IPR003593">
    <property type="entry name" value="AAA+_ATPase"/>
</dbReference>
<dbReference type="InterPro" id="IPR000792">
    <property type="entry name" value="Tscrpt_reg_LuxR_C"/>
</dbReference>
<dbReference type="SMART" id="SM00421">
    <property type="entry name" value="HTH_LUXR"/>
    <property type="match status" value="1"/>
</dbReference>
<dbReference type="SUPFAM" id="SSF46894">
    <property type="entry name" value="C-terminal effector domain of the bipartite response regulators"/>
    <property type="match status" value="1"/>
</dbReference>
<proteinExistence type="predicted"/>
<evidence type="ECO:0000256" key="2">
    <source>
        <dbReference type="ARBA" id="ARBA00022840"/>
    </source>
</evidence>
<gene>
    <name evidence="4" type="ORF">ACFO4E_29810</name>
</gene>
<dbReference type="Proteomes" id="UP001595923">
    <property type="component" value="Unassembled WGS sequence"/>
</dbReference>
<dbReference type="SUPFAM" id="SSF52540">
    <property type="entry name" value="P-loop containing nucleoside triphosphate hydrolases"/>
    <property type="match status" value="1"/>
</dbReference>
<accession>A0ABV9E562</accession>
<comment type="caution">
    <text evidence="4">The sequence shown here is derived from an EMBL/GenBank/DDBJ whole genome shotgun (WGS) entry which is preliminary data.</text>
</comment>
<reference evidence="5" key="1">
    <citation type="journal article" date="2019" name="Int. J. Syst. Evol. Microbiol.">
        <title>The Global Catalogue of Microorganisms (GCM) 10K type strain sequencing project: providing services to taxonomists for standard genome sequencing and annotation.</title>
        <authorList>
            <consortium name="The Broad Institute Genomics Platform"/>
            <consortium name="The Broad Institute Genome Sequencing Center for Infectious Disease"/>
            <person name="Wu L."/>
            <person name="Ma J."/>
        </authorList>
    </citation>
    <scope>NUCLEOTIDE SEQUENCE [LARGE SCALE GENOMIC DNA]</scope>
    <source>
        <strain evidence="5">XZYJ18</strain>
    </source>
</reference>
<dbReference type="InterPro" id="IPR036388">
    <property type="entry name" value="WH-like_DNA-bd_sf"/>
</dbReference>
<dbReference type="EMBL" id="JBHSFQ010000066">
    <property type="protein sequence ID" value="MFC4566072.1"/>
    <property type="molecule type" value="Genomic_DNA"/>
</dbReference>
<evidence type="ECO:0000256" key="1">
    <source>
        <dbReference type="ARBA" id="ARBA00022741"/>
    </source>
</evidence>
<dbReference type="PROSITE" id="PS50043">
    <property type="entry name" value="HTH_LUXR_2"/>
    <property type="match status" value="1"/>
</dbReference>
<dbReference type="CDD" id="cd06170">
    <property type="entry name" value="LuxR_C_like"/>
    <property type="match status" value="1"/>
</dbReference>
<dbReference type="PANTHER" id="PTHR16305">
    <property type="entry name" value="TESTICULAR SOLUBLE ADENYLYL CYCLASE"/>
    <property type="match status" value="1"/>
</dbReference>
<protein>
    <submittedName>
        <fullName evidence="4">AAA family ATPase</fullName>
    </submittedName>
</protein>
<dbReference type="SMART" id="SM00382">
    <property type="entry name" value="AAA"/>
    <property type="match status" value="1"/>
</dbReference>
<dbReference type="Gene3D" id="1.10.10.10">
    <property type="entry name" value="Winged helix-like DNA-binding domain superfamily/Winged helix DNA-binding domain"/>
    <property type="match status" value="1"/>
</dbReference>
<dbReference type="PANTHER" id="PTHR16305:SF35">
    <property type="entry name" value="TRANSCRIPTIONAL ACTIVATOR DOMAIN"/>
    <property type="match status" value="1"/>
</dbReference>
<dbReference type="PROSITE" id="PS00622">
    <property type="entry name" value="HTH_LUXR_1"/>
    <property type="match status" value="1"/>
</dbReference>
<dbReference type="InterPro" id="IPR027417">
    <property type="entry name" value="P-loop_NTPase"/>
</dbReference>
<keyword evidence="2" id="KW-0067">ATP-binding</keyword>
<dbReference type="RefSeq" id="WP_378580618.1">
    <property type="nucleotide sequence ID" value="NZ_JBHSFQ010000066.1"/>
</dbReference>
<sequence length="935" mass="99484">MLLERGGHLASLEHLLADCFSGKGRVALLEAPVGCGRSALLGAFAERAARAGATVLTASCSSMERRLPLGVVGQLLHDQDLSGESRDRAARLLQDGAALSAPDPGVRPGPDRAGPETARVYHGILRVFSEFRGKNPLVLAIDDIHNSDDPSLSFLLYFVRRMRSARAMVVCTDLIRTSPGMAPIHAEFRHPPYGRHLRLSPLSDDSARELAVDRLGVHTAAHHTDALIAAGGGNPRLLRALLDDLAATGAPAGDHYRRAVLRCLHRGGPLMTDLARAVAVLGPAPTEPDPGALVDADPALSAATLQAMTAAGLLGDRGFRHREARSAVLADLPSDTRARLHHRAALRLNAQGAAPADIARHLIEAGPDPGPWALDALCETAEHALAGGDPAHAVACLETAHRACAGRPGHIGVTARLARAQWHTDPSAAARHLPALAGAARAGRLDPHDGTELVRQLLWQGRGAEAAEGLDLLRASAAGRDHRTAIELHALDSWLSVGHPPLARATRWPRTAIGPRPQRPPGADTWLLSAGRIAGLLRRDHPHDAARWARTVLAEMGHGRVTAWSVESALLAVAALLSTDSTRAVVAACERIRSSGAPRPPDGTGPPRFPVLDAVLHAACAEAALREGDLGSAARDARAALDRLPPRGWGIAAGLPIGTLVLALTRMGDHSGAAALVARPVPDDMFHSRHGVHYLYARGHHHLGADRPNAALADFLSCGELVRRWGVDLPGLVPWRAAAAESWQRLGNQHQARRLAHEQLTRLGPGASRARGLSLRVLAAGSPMERRPQLLAEAVDVFEECGDRLELARAIADLSRAHHALGQRKRARMMVRRAWQLARMCEASPLCLGTFPDPDSVSVTVPTPAGSAGISSLTGSERRVAALAVVGYTNREIAAKLFITPSTVEQHLTRVYRKLDVQHRRDLPTELHADLMPSA</sequence>
<keyword evidence="5" id="KW-1185">Reference proteome</keyword>
<dbReference type="Pfam" id="PF13191">
    <property type="entry name" value="AAA_16"/>
    <property type="match status" value="1"/>
</dbReference>
<keyword evidence="1" id="KW-0547">Nucleotide-binding</keyword>
<evidence type="ECO:0000313" key="5">
    <source>
        <dbReference type="Proteomes" id="UP001595923"/>
    </source>
</evidence>
<evidence type="ECO:0000313" key="4">
    <source>
        <dbReference type="EMBL" id="MFC4566072.1"/>
    </source>
</evidence>
<dbReference type="InterPro" id="IPR041664">
    <property type="entry name" value="AAA_16"/>
</dbReference>
<evidence type="ECO:0000259" key="3">
    <source>
        <dbReference type="PROSITE" id="PS50043"/>
    </source>
</evidence>
<name>A0ABV9E562_9ACTN</name>
<dbReference type="Pfam" id="PF00196">
    <property type="entry name" value="GerE"/>
    <property type="match status" value="1"/>
</dbReference>